<evidence type="ECO:0000259" key="3">
    <source>
        <dbReference type="PROSITE" id="PS50089"/>
    </source>
</evidence>
<dbReference type="PANTHER" id="PTHR21540">
    <property type="entry name" value="RING FINGER AND SWIM DOMAIN-CONTAINING PROTEIN 2"/>
    <property type="match status" value="1"/>
</dbReference>
<organism evidence="4 5">
    <name type="scientific">Aspergillus parasiticus (strain ATCC 56775 / NRRL 5862 / SRRC 143 / SU-1)</name>
    <dbReference type="NCBI Taxonomy" id="1403190"/>
    <lineage>
        <taxon>Eukaryota</taxon>
        <taxon>Fungi</taxon>
        <taxon>Dikarya</taxon>
        <taxon>Ascomycota</taxon>
        <taxon>Pezizomycotina</taxon>
        <taxon>Eurotiomycetes</taxon>
        <taxon>Eurotiomycetidae</taxon>
        <taxon>Eurotiales</taxon>
        <taxon>Aspergillaceae</taxon>
        <taxon>Aspergillus</taxon>
        <taxon>Aspergillus subgen. Circumdati</taxon>
    </lineage>
</organism>
<reference evidence="4 5" key="1">
    <citation type="submission" date="2015-02" db="EMBL/GenBank/DDBJ databases">
        <title>Draft genome sequence of Aspergillus parasiticus SU-1.</title>
        <authorList>
            <person name="Yu J."/>
            <person name="Fedorova N."/>
            <person name="Yin Y."/>
            <person name="Losada L."/>
            <person name="Zafar N."/>
            <person name="Taujale R."/>
            <person name="Ehrlich K.C."/>
            <person name="Bhatnagar D."/>
            <person name="Cleveland T.E."/>
            <person name="Bennett J.W."/>
            <person name="Nierman W.C."/>
        </authorList>
    </citation>
    <scope>NUCLEOTIDE SEQUENCE [LARGE SCALE GENOMIC DNA]</scope>
    <source>
        <strain evidence="5">ATCC 56775 / NRRL 5862 / SRRC 143 / SU-1</strain>
    </source>
</reference>
<dbReference type="SUPFAM" id="SSF57850">
    <property type="entry name" value="RING/U-box"/>
    <property type="match status" value="1"/>
</dbReference>
<feature type="compositionally biased region" description="Polar residues" evidence="2">
    <location>
        <begin position="190"/>
        <end position="241"/>
    </location>
</feature>
<dbReference type="PROSITE" id="PS50089">
    <property type="entry name" value="ZF_RING_2"/>
    <property type="match status" value="1"/>
</dbReference>
<dbReference type="GO" id="GO:0008270">
    <property type="term" value="F:zinc ion binding"/>
    <property type="evidence" value="ECO:0007669"/>
    <property type="project" value="UniProtKB-KW"/>
</dbReference>
<evidence type="ECO:0000313" key="4">
    <source>
        <dbReference type="EMBL" id="KJK63153.1"/>
    </source>
</evidence>
<feature type="region of interest" description="Disordered" evidence="2">
    <location>
        <begin position="116"/>
        <end position="266"/>
    </location>
</feature>
<evidence type="ECO:0000256" key="2">
    <source>
        <dbReference type="SAM" id="MobiDB-lite"/>
    </source>
</evidence>
<protein>
    <submittedName>
        <fullName evidence="4">Ring finger domain protein</fullName>
    </submittedName>
</protein>
<evidence type="ECO:0000313" key="5">
    <source>
        <dbReference type="Proteomes" id="UP000033540"/>
    </source>
</evidence>
<comment type="caution">
    <text evidence="4">The sequence shown here is derived from an EMBL/GenBank/DDBJ whole genome shotgun (WGS) entry which is preliminary data.</text>
</comment>
<feature type="domain" description="RING-type" evidence="3">
    <location>
        <begin position="272"/>
        <end position="335"/>
    </location>
</feature>
<dbReference type="InterPro" id="IPR039903">
    <property type="entry name" value="Zswim2"/>
</dbReference>
<dbReference type="STRING" id="1403190.A0A0F0IB28"/>
<dbReference type="EMBL" id="JZEE01000583">
    <property type="protein sequence ID" value="KJK63153.1"/>
    <property type="molecule type" value="Genomic_DNA"/>
</dbReference>
<dbReference type="AlphaFoldDB" id="A0A0F0IB28"/>
<sequence>MPSPYLRPQVTFLPHLSEIIQIYPEEEPWCAGYAPSQRRRCHMPTNARNRRTATYLLDEGTEGLYAGRDINDLLEDLAPYVLCTRFHRNQAPELAAKWKWKVQQFLASYMVPAPTQRTAGERRQTSSLARSRQSVEVDYSRPAKWPPVRIGEPERPRTTQPATAASQGRLVNERVTQTANSTNRLRERSMSSAAVPTQEITNRTRAVASYSQTGRQGASAAASNRVPSNIQTPTIRATSSHVRPGSGSSASLSSTTSSRSGDTTRRPIEGDCTICFDPLKNARSEVGDGAHHGTGDEEEQQELSWCKARCGVNYHATCIKSWLKASPKSTCPTCRSVWRN</sequence>
<accession>A0A0F0IB28</accession>
<name>A0A0F0IB28_ASPPU</name>
<dbReference type="Gene3D" id="3.30.40.10">
    <property type="entry name" value="Zinc/RING finger domain, C3HC4 (zinc finger)"/>
    <property type="match status" value="1"/>
</dbReference>
<dbReference type="Proteomes" id="UP000033540">
    <property type="component" value="Unassembled WGS sequence"/>
</dbReference>
<feature type="compositionally biased region" description="Polar residues" evidence="2">
    <location>
        <begin position="174"/>
        <end position="183"/>
    </location>
</feature>
<proteinExistence type="predicted"/>
<keyword evidence="1" id="KW-0863">Zinc-finger</keyword>
<dbReference type="InterPro" id="IPR001841">
    <property type="entry name" value="Znf_RING"/>
</dbReference>
<keyword evidence="1" id="KW-0479">Metal-binding</keyword>
<dbReference type="PANTHER" id="PTHR21540:SF0">
    <property type="entry name" value="PHD FAMILY PROTEIN"/>
    <property type="match status" value="1"/>
</dbReference>
<feature type="compositionally biased region" description="Low complexity" evidence="2">
    <location>
        <begin position="245"/>
        <end position="261"/>
    </location>
</feature>
<gene>
    <name evidence="4" type="ORF">P875_00033968</name>
</gene>
<keyword evidence="1" id="KW-0862">Zinc</keyword>
<evidence type="ECO:0000256" key="1">
    <source>
        <dbReference type="PROSITE-ProRule" id="PRU00175"/>
    </source>
</evidence>
<dbReference type="OrthoDB" id="8062037at2759"/>
<dbReference type="GO" id="GO:0061630">
    <property type="term" value="F:ubiquitin protein ligase activity"/>
    <property type="evidence" value="ECO:0007669"/>
    <property type="project" value="InterPro"/>
</dbReference>
<dbReference type="InterPro" id="IPR013083">
    <property type="entry name" value="Znf_RING/FYVE/PHD"/>
</dbReference>